<keyword evidence="4" id="KW-1185">Reference proteome</keyword>
<dbReference type="GO" id="GO:0046982">
    <property type="term" value="F:protein heterodimerization activity"/>
    <property type="evidence" value="ECO:0007669"/>
    <property type="project" value="InterPro"/>
</dbReference>
<feature type="region of interest" description="Disordered" evidence="2">
    <location>
        <begin position="1"/>
        <end position="48"/>
    </location>
</feature>
<dbReference type="SMART" id="SM00428">
    <property type="entry name" value="H3"/>
    <property type="match status" value="1"/>
</dbReference>
<evidence type="ECO:0000256" key="2">
    <source>
        <dbReference type="SAM" id="MobiDB-lite"/>
    </source>
</evidence>
<feature type="compositionally biased region" description="Low complexity" evidence="2">
    <location>
        <begin position="23"/>
        <end position="36"/>
    </location>
</feature>
<dbReference type="InterPro" id="IPR007125">
    <property type="entry name" value="H2A/H2B/H3"/>
</dbReference>
<reference evidence="5" key="1">
    <citation type="submission" date="2022-11" db="UniProtKB">
        <authorList>
            <consortium name="WormBaseParasite"/>
        </authorList>
    </citation>
    <scope>IDENTIFICATION</scope>
</reference>
<dbReference type="PRINTS" id="PR00622">
    <property type="entry name" value="HISTONEH3"/>
</dbReference>
<proteinExistence type="inferred from homology"/>
<dbReference type="GO" id="GO:0003677">
    <property type="term" value="F:DNA binding"/>
    <property type="evidence" value="ECO:0007669"/>
    <property type="project" value="InterPro"/>
</dbReference>
<dbReference type="WBParaSite" id="PSU_v2.g9527.t1">
    <property type="protein sequence ID" value="PSU_v2.g9527.t1"/>
    <property type="gene ID" value="PSU_v2.g9527"/>
</dbReference>
<evidence type="ECO:0000313" key="5">
    <source>
        <dbReference type="WBParaSite" id="PSU_v2.g9527.t1"/>
    </source>
</evidence>
<dbReference type="AlphaFoldDB" id="A0A914ZCW0"/>
<protein>
    <submittedName>
        <fullName evidence="5">Histone H2A/H2B/H3 domain-containing protein</fullName>
    </submittedName>
</protein>
<feature type="domain" description="Core Histone H2A/H2B/H3" evidence="3">
    <location>
        <begin position="53"/>
        <end position="138"/>
    </location>
</feature>
<accession>A0A914ZCW0</accession>
<dbReference type="InterPro" id="IPR009072">
    <property type="entry name" value="Histone-fold"/>
</dbReference>
<name>A0A914ZCW0_9BILA</name>
<feature type="compositionally biased region" description="Basic residues" evidence="2">
    <location>
        <begin position="1"/>
        <end position="12"/>
    </location>
</feature>
<dbReference type="Pfam" id="PF00125">
    <property type="entry name" value="Histone"/>
    <property type="match status" value="1"/>
</dbReference>
<organism evidence="4 5">
    <name type="scientific">Panagrolaimus superbus</name>
    <dbReference type="NCBI Taxonomy" id="310955"/>
    <lineage>
        <taxon>Eukaryota</taxon>
        <taxon>Metazoa</taxon>
        <taxon>Ecdysozoa</taxon>
        <taxon>Nematoda</taxon>
        <taxon>Chromadorea</taxon>
        <taxon>Rhabditida</taxon>
        <taxon>Tylenchina</taxon>
        <taxon>Panagrolaimomorpha</taxon>
        <taxon>Panagrolaimoidea</taxon>
        <taxon>Panagrolaimidae</taxon>
        <taxon>Panagrolaimus</taxon>
    </lineage>
</organism>
<dbReference type="Gene3D" id="1.10.20.10">
    <property type="entry name" value="Histone, subunit A"/>
    <property type="match status" value="1"/>
</dbReference>
<dbReference type="Proteomes" id="UP000887577">
    <property type="component" value="Unplaced"/>
</dbReference>
<evidence type="ECO:0000259" key="3">
    <source>
        <dbReference type="Pfam" id="PF00125"/>
    </source>
</evidence>
<dbReference type="SUPFAM" id="SSF47113">
    <property type="entry name" value="Histone-fold"/>
    <property type="match status" value="1"/>
</dbReference>
<evidence type="ECO:0000313" key="4">
    <source>
        <dbReference type="Proteomes" id="UP000887577"/>
    </source>
</evidence>
<comment type="similarity">
    <text evidence="1">Belongs to the histone H3 family.</text>
</comment>
<sequence>MPRNKQTARKSARIINTSDSDQRQSPQPQQRQQPPRKQVNPKKGVAAYRKDRVSQEIAKYQESRDLLLPRAPVLRLVREIMKEQSEIHGNLRIQRFALEAIRHAAEAFLVNMFEDVNMLAVHARRVTIMPKDIQLIKRLHMTMNDFKKR</sequence>
<dbReference type="PANTHER" id="PTHR11426">
    <property type="entry name" value="HISTONE H3"/>
    <property type="match status" value="1"/>
</dbReference>
<dbReference type="GO" id="GO:0030527">
    <property type="term" value="F:structural constituent of chromatin"/>
    <property type="evidence" value="ECO:0007669"/>
    <property type="project" value="InterPro"/>
</dbReference>
<dbReference type="InterPro" id="IPR000164">
    <property type="entry name" value="Histone_H3/CENP-A"/>
</dbReference>
<evidence type="ECO:0000256" key="1">
    <source>
        <dbReference type="ARBA" id="ARBA00010343"/>
    </source>
</evidence>
<dbReference type="GO" id="GO:0000786">
    <property type="term" value="C:nucleosome"/>
    <property type="evidence" value="ECO:0007669"/>
    <property type="project" value="InterPro"/>
</dbReference>